<dbReference type="InterPro" id="IPR035940">
    <property type="entry name" value="CAP_sf"/>
</dbReference>
<evidence type="ECO:0000313" key="4">
    <source>
        <dbReference type="Proteomes" id="UP000579153"/>
    </source>
</evidence>
<keyword evidence="1" id="KW-0732">Signal</keyword>
<keyword evidence="4" id="KW-1185">Reference proteome</keyword>
<evidence type="ECO:0000259" key="2">
    <source>
        <dbReference type="Pfam" id="PF00188"/>
    </source>
</evidence>
<evidence type="ECO:0000313" key="3">
    <source>
        <dbReference type="EMBL" id="MBB5780772.1"/>
    </source>
</evidence>
<dbReference type="Proteomes" id="UP000579153">
    <property type="component" value="Unassembled WGS sequence"/>
</dbReference>
<protein>
    <submittedName>
        <fullName evidence="3">Uncharacterized protein YkwD</fullName>
    </submittedName>
</protein>
<dbReference type="PANTHER" id="PTHR31157">
    <property type="entry name" value="SCP DOMAIN-CONTAINING PROTEIN"/>
    <property type="match status" value="1"/>
</dbReference>
<reference evidence="3 4" key="1">
    <citation type="submission" date="2020-08" db="EMBL/GenBank/DDBJ databases">
        <title>Sequencing the genomes of 1000 actinobacteria strains.</title>
        <authorList>
            <person name="Klenk H.-P."/>
        </authorList>
    </citation>
    <scope>NUCLEOTIDE SEQUENCE [LARGE SCALE GENOMIC DNA]</scope>
    <source>
        <strain evidence="3 4">DSM 45507</strain>
    </source>
</reference>
<evidence type="ECO:0000256" key="1">
    <source>
        <dbReference type="SAM" id="SignalP"/>
    </source>
</evidence>
<dbReference type="EMBL" id="JACHMB010000001">
    <property type="protein sequence ID" value="MBB5780772.1"/>
    <property type="molecule type" value="Genomic_DNA"/>
</dbReference>
<name>A0A7W9GBK4_9ACTN</name>
<comment type="caution">
    <text evidence="3">The sequence shown here is derived from an EMBL/GenBank/DDBJ whole genome shotgun (WGS) entry which is preliminary data.</text>
</comment>
<organism evidence="3 4">
    <name type="scientific">Nonomuraea jabiensis</name>
    <dbReference type="NCBI Taxonomy" id="882448"/>
    <lineage>
        <taxon>Bacteria</taxon>
        <taxon>Bacillati</taxon>
        <taxon>Actinomycetota</taxon>
        <taxon>Actinomycetes</taxon>
        <taxon>Streptosporangiales</taxon>
        <taxon>Streptosporangiaceae</taxon>
        <taxon>Nonomuraea</taxon>
    </lineage>
</organism>
<dbReference type="SUPFAM" id="SSF55797">
    <property type="entry name" value="PR-1-like"/>
    <property type="match status" value="1"/>
</dbReference>
<feature type="signal peptide" evidence="1">
    <location>
        <begin position="1"/>
        <end position="23"/>
    </location>
</feature>
<dbReference type="PANTHER" id="PTHR31157:SF1">
    <property type="entry name" value="SCP DOMAIN-CONTAINING PROTEIN"/>
    <property type="match status" value="1"/>
</dbReference>
<accession>A0A7W9GBK4</accession>
<dbReference type="AlphaFoldDB" id="A0A7W9GBK4"/>
<sequence length="214" mass="23740">MRAFLAAALLATGLVATAAPAHAQRADCAFADNPVRTEPWFKKHKPELTEGQRKAAIVLMEGFASNAIRCLVNAERARVGVAPLEDSYRLYKAADEHVQAARLIKWWIDRPEDPENTQWHINPVTHSDVGVRVRAAGYCPTGTWQVKENVFSGWDGTATPRAAVRWWMSSGKHRAAILDPAMKQTGISVRYGKARPRLSTDVAMLTTEVFGFCR</sequence>
<gene>
    <name evidence="3" type="ORF">HD596_007528</name>
</gene>
<dbReference type="Pfam" id="PF00188">
    <property type="entry name" value="CAP"/>
    <property type="match status" value="1"/>
</dbReference>
<proteinExistence type="predicted"/>
<dbReference type="CDD" id="cd05379">
    <property type="entry name" value="CAP_bacterial"/>
    <property type="match status" value="1"/>
</dbReference>
<feature type="chain" id="PRO_5030987111" evidence="1">
    <location>
        <begin position="24"/>
        <end position="214"/>
    </location>
</feature>
<dbReference type="Gene3D" id="3.40.33.10">
    <property type="entry name" value="CAP"/>
    <property type="match status" value="1"/>
</dbReference>
<feature type="domain" description="SCP" evidence="2">
    <location>
        <begin position="71"/>
        <end position="194"/>
    </location>
</feature>
<dbReference type="InterPro" id="IPR014044">
    <property type="entry name" value="CAP_dom"/>
</dbReference>
<dbReference type="RefSeq" id="WP_185074186.1">
    <property type="nucleotide sequence ID" value="NZ_JACHMB010000001.1"/>
</dbReference>